<accession>A0A2K1R291</accession>
<dbReference type="GO" id="GO:0000139">
    <property type="term" value="C:Golgi membrane"/>
    <property type="evidence" value="ECO:0007669"/>
    <property type="project" value="UniProtKB-SubCell"/>
</dbReference>
<keyword evidence="12" id="KW-1185">Reference proteome</keyword>
<evidence type="ECO:0000256" key="7">
    <source>
        <dbReference type="SAM" id="MobiDB-lite"/>
    </source>
</evidence>
<reference evidence="11 12" key="1">
    <citation type="submission" date="2017-06" db="EMBL/GenBank/DDBJ databases">
        <title>Draft genome sequence of a variant of Elsinoe murrayae.</title>
        <authorList>
            <person name="Cheng Q."/>
        </authorList>
    </citation>
    <scope>NUCLEOTIDE SEQUENCE [LARGE SCALE GENOMIC DNA]</scope>
    <source>
        <strain evidence="11 12">CQ-2017a</strain>
    </source>
</reference>
<gene>
    <name evidence="11" type="ORF">CAC42_1082</name>
</gene>
<dbReference type="InParanoid" id="A0A2K1R291"/>
<sequence length="1827" mass="201443">MSHEPSVGQVSISRPGPGAPNLQAGRNIEEGLKSDKTYRRYAAGIDKALASFEPSQQEWADYIAFLGRLLRAIQGVKETEIIPHAALVSLRLAQCLNPSLPSGVHQKAIDVYANLFALLGSSRLNRDLQVFLPGLLPVLSFASLTVRPLLYDLYEEHILKLDRDALRPALKSIILGLLPGIEDETSEDFERGVQILDRLQRLDGVGEAEASSVPTSGDGYFWQCFFLAVITSENRRQGALAFLTRRLPNFGPLARDSLADRNSVHNDPQLADLAAETHSIVRPEPGLLIRCFAAGLCDANILVQRGFLDLLVTNLPLRSVLLQEIVQRSDLDLLVESAVSVALRRDMSLNRRLWSWFLGPEATSADAEEMDLKTPGSDLGESNSSKQAAYFRRYGATSLQRCLLAMLRRELGSPSDRAKPYRVCSALMDRWEIGGHLVPSILIPALTAVFDYHTANPRTASDEVLKSASLFFDGIESSLIWANLITELLTAIDVCQTEPAMTVKSLQFLHFVINKFNIREEDMLVTHIPRAILVAIHGFSALIIRCMPSMQVQHLLLELIASLVAVIPGHAFTAPSLGAHELSVSAEQCDQAVEWIRKTSSDLDYAAPTPVSASLPPKTSAMLLYILSTTFMQCIDAKALHTSAGQVADVLTALMRKMQDHQGLRSQALIESMIASFVTIASDWATDDQHFLLAAANISLWTVMSEQEKSIVQDDDMSERRLETLAADYLWLCLSSSAPKHHVEAVRLLWRLHQLSGEVHEGLDIGSFASEHMLRGSNQLADFERFATLWEHSVQHQPMRTERKASVLVRRTSSYAQTLEVSSIEAERLLHGPLLILLDSLCIAESELAAFSVAWLKNLPSLDRVLSSLLGQLESLFTSFKDRSKHDNNSLRRQRTAHESLEAVRSSANRTANILQSGSSFTWKVLAEIRSHDDDEMKQTLTGVEYLARYCVDVLGAIDSGAFDGLQRQLLRLLDLLLSSEAGLDLQTLHVEDQLVVVLRDLIRLDKASLQTDYLGTLSKALRIREVPAEHTLQTNGRPSDGMSSHINGNRQNIDETDRKPPPGLFDCIKEAISSSSSRQILEHWMSLLSGVLPVYSQVMFSAMIPLVECFCHQINAVFADLRLMSTTPTSPNRQTPISSLPWLLHGLELVLASAHSGLDATPPDLPAAKPSPSAQTFFSGNVMSSVGNSSKTARSNSRLTVILCVHDAVEICFNMWAWASYRSEAEEADPTSAATTAFNALKLRNRTKKILEHLFSAEGLECTEKMALMYIRAMDGAQTDYDASNVFSLLNVLGAARPRNTVPLILNALYSRTNMEALDVGRRSTLTCDLAALDVVDFLLRYVSSIEDDALDEIWTDCITFLRDVLSNPLPHRQILPALLEFIALLAEKINNTNFGELQQMHRALADLFSRLLSATFTVRPTTGSFENGSSSGKSRARSGDLTSSLIVVTPRLQAILESPDRILAAVNNMTTYAISPNFHAKSFPENIKPEILQLLPLISTQAPDARLWKREVNDAYSDSRIFATKSSLMTEYWFPVLRKWSMTEKTLISDILARIVAPSTAALMFGVGANSARLAADRTAQHNLRRTALLLLANDHDALLSSINIIDTKLGELCTATSSSSPSCATRAEVFMLWRALFLSTSGIHLAPLWPTINATLQAALLSALADGPEQGTYNNLSLLQACKLLDLLATLQPDDFQLHEWVYITNTIDAVYAGTSGSSALVDEVAEALSSVAGEAIDKVPDQGLLDDKVAGDRRRRPMLAMMKLDAADAKAMARDDFVRGVLMPWFSGLSMRCYEETYGMGQVDLEMCRRDLVGDLMDEGTVV</sequence>
<feature type="domain" description="DOP1 N-terminal" evidence="8">
    <location>
        <begin position="35"/>
        <end position="361"/>
    </location>
</feature>
<evidence type="ECO:0000256" key="6">
    <source>
        <dbReference type="ARBA" id="ARBA00046326"/>
    </source>
</evidence>
<dbReference type="GO" id="GO:0005829">
    <property type="term" value="C:cytosol"/>
    <property type="evidence" value="ECO:0007669"/>
    <property type="project" value="GOC"/>
</dbReference>
<dbReference type="EMBL" id="NKHZ01000011">
    <property type="protein sequence ID" value="PNS21303.1"/>
    <property type="molecule type" value="Genomic_DNA"/>
</dbReference>
<evidence type="ECO:0000256" key="1">
    <source>
        <dbReference type="ARBA" id="ARBA00004395"/>
    </source>
</evidence>
<dbReference type="PANTHER" id="PTHR14042:SF24">
    <property type="entry name" value="PROTEIN DOPEY-1 HOMOLOG"/>
    <property type="match status" value="1"/>
</dbReference>
<keyword evidence="2" id="KW-0813">Transport</keyword>
<feature type="domain" description="DOP1-like middle TPR" evidence="9">
    <location>
        <begin position="390"/>
        <end position="576"/>
    </location>
</feature>
<comment type="subcellular location">
    <subcellularLocation>
        <location evidence="1">Golgi apparatus membrane</location>
        <topology evidence="1">Peripheral membrane protein</topology>
    </subcellularLocation>
</comment>
<evidence type="ECO:0000256" key="5">
    <source>
        <dbReference type="ARBA" id="ARBA00023136"/>
    </source>
</evidence>
<organism evidence="11 12">
    <name type="scientific">Sphaceloma murrayae</name>
    <dbReference type="NCBI Taxonomy" id="2082308"/>
    <lineage>
        <taxon>Eukaryota</taxon>
        <taxon>Fungi</taxon>
        <taxon>Dikarya</taxon>
        <taxon>Ascomycota</taxon>
        <taxon>Pezizomycotina</taxon>
        <taxon>Dothideomycetes</taxon>
        <taxon>Dothideomycetidae</taxon>
        <taxon>Myriangiales</taxon>
        <taxon>Elsinoaceae</taxon>
        <taxon>Sphaceloma</taxon>
    </lineage>
</organism>
<evidence type="ECO:0000313" key="11">
    <source>
        <dbReference type="EMBL" id="PNS21303.1"/>
    </source>
</evidence>
<dbReference type="GO" id="GO:0006895">
    <property type="term" value="P:Golgi to endosome transport"/>
    <property type="evidence" value="ECO:0007669"/>
    <property type="project" value="InterPro"/>
</dbReference>
<dbReference type="OrthoDB" id="297643at2759"/>
<dbReference type="Proteomes" id="UP000243797">
    <property type="component" value="Unassembled WGS sequence"/>
</dbReference>
<dbReference type="InterPro" id="IPR056458">
    <property type="entry name" value="TPR_DOP1_M"/>
</dbReference>
<dbReference type="Pfam" id="PF04118">
    <property type="entry name" value="Dopey_N"/>
    <property type="match status" value="1"/>
</dbReference>
<evidence type="ECO:0000256" key="2">
    <source>
        <dbReference type="ARBA" id="ARBA00022448"/>
    </source>
</evidence>
<comment type="similarity">
    <text evidence="6">Belongs to the DOP1 family.</text>
</comment>
<feature type="domain" description="DOP1-like C-terminal" evidence="10">
    <location>
        <begin position="1339"/>
        <end position="1803"/>
    </location>
</feature>
<dbReference type="FunCoup" id="A0A2K1R291">
    <property type="interactions" value="116"/>
</dbReference>
<dbReference type="InterPro" id="IPR040314">
    <property type="entry name" value="DOP1"/>
</dbReference>
<dbReference type="Pfam" id="PF24597">
    <property type="entry name" value="TPR_DOP1_M"/>
    <property type="match status" value="1"/>
</dbReference>
<keyword evidence="5" id="KW-0472">Membrane</keyword>
<comment type="caution">
    <text evidence="11">The sequence shown here is derived from an EMBL/GenBank/DDBJ whole genome shotgun (WGS) entry which is preliminary data.</text>
</comment>
<evidence type="ECO:0000256" key="4">
    <source>
        <dbReference type="ARBA" id="ARBA00023034"/>
    </source>
</evidence>
<evidence type="ECO:0000259" key="10">
    <source>
        <dbReference type="Pfam" id="PF24598"/>
    </source>
</evidence>
<dbReference type="Pfam" id="PF24598">
    <property type="entry name" value="DOP1_C"/>
    <property type="match status" value="1"/>
</dbReference>
<dbReference type="InterPro" id="IPR056457">
    <property type="entry name" value="DOP1_C"/>
</dbReference>
<keyword evidence="4" id="KW-0333">Golgi apparatus</keyword>
<feature type="region of interest" description="Disordered" evidence="7">
    <location>
        <begin position="1029"/>
        <end position="1061"/>
    </location>
</feature>
<dbReference type="PANTHER" id="PTHR14042">
    <property type="entry name" value="DOPEY-RELATED"/>
    <property type="match status" value="1"/>
</dbReference>
<evidence type="ECO:0000313" key="12">
    <source>
        <dbReference type="Proteomes" id="UP000243797"/>
    </source>
</evidence>
<dbReference type="GO" id="GO:0005768">
    <property type="term" value="C:endosome"/>
    <property type="evidence" value="ECO:0007669"/>
    <property type="project" value="TreeGrafter"/>
</dbReference>
<dbReference type="GO" id="GO:0005802">
    <property type="term" value="C:trans-Golgi network"/>
    <property type="evidence" value="ECO:0007669"/>
    <property type="project" value="TreeGrafter"/>
</dbReference>
<keyword evidence="3" id="KW-0653">Protein transport</keyword>
<evidence type="ECO:0000256" key="3">
    <source>
        <dbReference type="ARBA" id="ARBA00022927"/>
    </source>
</evidence>
<protein>
    <submittedName>
        <fullName evidence="11">Protein dopey</fullName>
    </submittedName>
</protein>
<proteinExistence type="inferred from homology"/>
<feature type="region of interest" description="Disordered" evidence="7">
    <location>
        <begin position="1"/>
        <end position="27"/>
    </location>
</feature>
<feature type="compositionally biased region" description="Polar residues" evidence="7">
    <location>
        <begin position="1032"/>
        <end position="1052"/>
    </location>
</feature>
<dbReference type="STRING" id="2082308.A0A2K1R291"/>
<evidence type="ECO:0000259" key="9">
    <source>
        <dbReference type="Pfam" id="PF24597"/>
    </source>
</evidence>
<evidence type="ECO:0000259" key="8">
    <source>
        <dbReference type="Pfam" id="PF04118"/>
    </source>
</evidence>
<dbReference type="GO" id="GO:0015031">
    <property type="term" value="P:protein transport"/>
    <property type="evidence" value="ECO:0007669"/>
    <property type="project" value="UniProtKB-KW"/>
</dbReference>
<name>A0A2K1R291_9PEZI</name>
<dbReference type="InterPro" id="IPR007249">
    <property type="entry name" value="DOP1_N"/>
</dbReference>